<sequence>MRLERTVYTPRTPTETFTYLADFTSTNEWDPGTVSTTRTSGDGGVGSTYRNISQFLGRKTELTYTTVILRPDEFIELMGENKTLVAHDQMTITSEGSGSRVDYVAEFEFKGLTKLFAPLLRPAFNKLGDDAQKGMTQALR</sequence>
<evidence type="ECO:0000313" key="1">
    <source>
        <dbReference type="EMBL" id="CCH70637.1"/>
    </source>
</evidence>
<evidence type="ECO:0000313" key="2">
    <source>
        <dbReference type="Proteomes" id="UP000013167"/>
    </source>
</evidence>
<dbReference type="eggNOG" id="COG3427">
    <property type="taxonomic scope" value="Bacteria"/>
</dbReference>
<dbReference type="OrthoDB" id="3371087at2"/>
<organism evidence="1 2">
    <name type="scientific">Phycicoccus elongatus Lp2</name>
    <dbReference type="NCBI Taxonomy" id="1193181"/>
    <lineage>
        <taxon>Bacteria</taxon>
        <taxon>Bacillati</taxon>
        <taxon>Actinomycetota</taxon>
        <taxon>Actinomycetes</taxon>
        <taxon>Micrococcales</taxon>
        <taxon>Intrasporangiaceae</taxon>
        <taxon>Phycicoccus</taxon>
    </lineage>
</organism>
<dbReference type="AlphaFoldDB" id="N0E191"/>
<reference evidence="1 2" key="1">
    <citation type="journal article" date="2013" name="ISME J.">
        <title>A metabolic model for members of the genus Tetrasphaera involved in enhanced biological phosphorus removal.</title>
        <authorList>
            <person name="Kristiansen R."/>
            <person name="Nguyen H.T.T."/>
            <person name="Saunders A.M."/>
            <person name="Nielsen J.L."/>
            <person name="Wimmer R."/>
            <person name="Le V.Q."/>
            <person name="McIlroy S.J."/>
            <person name="Petrovski S."/>
            <person name="Seviour R.J."/>
            <person name="Calteau A."/>
            <person name="Nielsen K.L."/>
            <person name="Nielsen P.H."/>
        </authorList>
    </citation>
    <scope>NUCLEOTIDE SEQUENCE [LARGE SCALE GENOMIC DNA]</scope>
    <source>
        <strain evidence="1 2">Lp2</strain>
    </source>
</reference>
<dbReference type="Proteomes" id="UP000013167">
    <property type="component" value="Unassembled WGS sequence"/>
</dbReference>
<dbReference type="SUPFAM" id="SSF55961">
    <property type="entry name" value="Bet v1-like"/>
    <property type="match status" value="1"/>
</dbReference>
<accession>N0E191</accession>
<comment type="caution">
    <text evidence="1">The sequence shown here is derived from an EMBL/GenBank/DDBJ whole genome shotgun (WGS) entry which is preliminary data.</text>
</comment>
<evidence type="ECO:0008006" key="3">
    <source>
        <dbReference type="Google" id="ProtNLM"/>
    </source>
</evidence>
<gene>
    <name evidence="1" type="ORF">BN10_620018</name>
</gene>
<dbReference type="EMBL" id="CAIZ01000133">
    <property type="protein sequence ID" value="CCH70637.1"/>
    <property type="molecule type" value="Genomic_DNA"/>
</dbReference>
<proteinExistence type="predicted"/>
<dbReference type="RefSeq" id="WP_010850480.1">
    <property type="nucleotide sequence ID" value="NZ_HF570956.1"/>
</dbReference>
<dbReference type="InterPro" id="IPR023393">
    <property type="entry name" value="START-like_dom_sf"/>
</dbReference>
<name>N0E191_9MICO</name>
<dbReference type="HOGENOM" id="CLU_149789_0_0_11"/>
<keyword evidence="2" id="KW-1185">Reference proteome</keyword>
<dbReference type="InterPro" id="IPR019587">
    <property type="entry name" value="Polyketide_cyclase/dehydratase"/>
</dbReference>
<dbReference type="Gene3D" id="3.30.530.20">
    <property type="match status" value="1"/>
</dbReference>
<protein>
    <recommendedName>
        <fullName evidence="3">Polyketide cyclase</fullName>
    </recommendedName>
</protein>
<dbReference type="STRING" id="1193181.BN10_620018"/>
<dbReference type="Pfam" id="PF10604">
    <property type="entry name" value="Polyketide_cyc2"/>
    <property type="match status" value="1"/>
</dbReference>